<reference evidence="2 3" key="1">
    <citation type="submission" date="2020-01" db="EMBL/GenBank/DDBJ databases">
        <title>Microvirga sp. nov., an arsenate reduction bacterium isolated from Tibet hotspring sediments.</title>
        <authorList>
            <person name="Yuan C.-G."/>
        </authorList>
    </citation>
    <scope>NUCLEOTIDE SEQUENCE [LARGE SCALE GENOMIC DNA]</scope>
    <source>
        <strain evidence="2 3">SYSU G3D203</strain>
    </source>
</reference>
<dbReference type="EMBL" id="JAAAXJ010000010">
    <property type="protein sequence ID" value="NBJ26088.1"/>
    <property type="molecule type" value="Genomic_DNA"/>
</dbReference>
<protein>
    <submittedName>
        <fullName evidence="2">Uncharacterized protein</fullName>
    </submittedName>
</protein>
<evidence type="ECO:0000313" key="2">
    <source>
        <dbReference type="EMBL" id="NBJ26088.1"/>
    </source>
</evidence>
<keyword evidence="1" id="KW-0732">Signal</keyword>
<accession>A0ABW9Z4A4</accession>
<comment type="caution">
    <text evidence="2">The sequence shown here is derived from an EMBL/GenBank/DDBJ whole genome shotgun (WGS) entry which is preliminary data.</text>
</comment>
<evidence type="ECO:0000313" key="3">
    <source>
        <dbReference type="Proteomes" id="UP000818323"/>
    </source>
</evidence>
<gene>
    <name evidence="2" type="ORF">GR303_17205</name>
</gene>
<sequence>MITVGASLSTKVPARLGLKALALLTAMAGLAAGSVQAAPASQVSAAKPVKEQVTPVAAKDVETTSSVRSGDGQGAYCDVSRKRLFVEGEGWIVRRVTTCY</sequence>
<feature type="signal peptide" evidence="1">
    <location>
        <begin position="1"/>
        <end position="37"/>
    </location>
</feature>
<organism evidence="2 3">
    <name type="scientific">Microvirga arsenatis</name>
    <dbReference type="NCBI Taxonomy" id="2692265"/>
    <lineage>
        <taxon>Bacteria</taxon>
        <taxon>Pseudomonadati</taxon>
        <taxon>Pseudomonadota</taxon>
        <taxon>Alphaproteobacteria</taxon>
        <taxon>Hyphomicrobiales</taxon>
        <taxon>Methylobacteriaceae</taxon>
        <taxon>Microvirga</taxon>
    </lineage>
</organism>
<keyword evidence="3" id="KW-1185">Reference proteome</keyword>
<evidence type="ECO:0000256" key="1">
    <source>
        <dbReference type="SAM" id="SignalP"/>
    </source>
</evidence>
<dbReference type="Proteomes" id="UP000818323">
    <property type="component" value="Unassembled WGS sequence"/>
</dbReference>
<name>A0ABW9Z4A4_9HYPH</name>
<proteinExistence type="predicted"/>
<dbReference type="RefSeq" id="WP_161724241.1">
    <property type="nucleotide sequence ID" value="NZ_JAAAXI010000012.1"/>
</dbReference>
<feature type="chain" id="PRO_5046363910" evidence="1">
    <location>
        <begin position="38"/>
        <end position="100"/>
    </location>
</feature>